<keyword evidence="3" id="KW-1185">Reference proteome</keyword>
<dbReference type="EMBL" id="JAYMYR010000008">
    <property type="protein sequence ID" value="KAK7347371.1"/>
    <property type="molecule type" value="Genomic_DNA"/>
</dbReference>
<accession>A0AAN9M3W0</accession>
<gene>
    <name evidence="2" type="ORF">VNO80_21901</name>
</gene>
<reference evidence="2 3" key="1">
    <citation type="submission" date="2024-01" db="EMBL/GenBank/DDBJ databases">
        <title>The genomes of 5 underutilized Papilionoideae crops provide insights into root nodulation and disease resistanc.</title>
        <authorList>
            <person name="Jiang F."/>
        </authorList>
    </citation>
    <scope>NUCLEOTIDE SEQUENCE [LARGE SCALE GENOMIC DNA]</scope>
    <source>
        <strain evidence="2">JINMINGXINNONG_FW02</strain>
        <tissue evidence="2">Leaves</tissue>
    </source>
</reference>
<protein>
    <submittedName>
        <fullName evidence="2">Uncharacterized protein</fullName>
    </submittedName>
</protein>
<comment type="caution">
    <text evidence="2">The sequence shown here is derived from an EMBL/GenBank/DDBJ whole genome shotgun (WGS) entry which is preliminary data.</text>
</comment>
<feature type="compositionally biased region" description="Polar residues" evidence="1">
    <location>
        <begin position="215"/>
        <end position="225"/>
    </location>
</feature>
<evidence type="ECO:0000313" key="2">
    <source>
        <dbReference type="EMBL" id="KAK7347371.1"/>
    </source>
</evidence>
<dbReference type="PANTHER" id="PTHR33914:SF3">
    <property type="entry name" value="PROTEIN BREAKING OF ASYMMETRY IN THE STOMATAL LINEAGE"/>
    <property type="match status" value="1"/>
</dbReference>
<dbReference type="Proteomes" id="UP001374584">
    <property type="component" value="Unassembled WGS sequence"/>
</dbReference>
<evidence type="ECO:0000313" key="3">
    <source>
        <dbReference type="Proteomes" id="UP001374584"/>
    </source>
</evidence>
<proteinExistence type="predicted"/>
<evidence type="ECO:0000256" key="1">
    <source>
        <dbReference type="SAM" id="MobiDB-lite"/>
    </source>
</evidence>
<feature type="region of interest" description="Disordered" evidence="1">
    <location>
        <begin position="203"/>
        <end position="225"/>
    </location>
</feature>
<sequence>MTTMTCLLRSCFSVCWMPLDDHQLTSPARAAVKSMAFNKSEEKNFNSICDNNLSRSSNKCNTKKLANKPIIKDKDVGGVPIGNEFHHSSWSLSGDEDYIVFCFGNDVAQKNKGVNSEALVKCFNGMHQHPRPVKSKLKYGADEEQGSVCNIHDKRSNFSQHRNNERDGASVVHCHHPQLSLHEKEQVMVDMGTQKQRNIIRRASHVEGTEGSAAESRNSDQTEGSRSSFAFPVLAWEWIGSPVQMPKSEGLHLRKHKFRAVTFQCCRF</sequence>
<dbReference type="PANTHER" id="PTHR33914">
    <property type="entry name" value="18S PRE-RIBOSOMAL ASSEMBLY PROTEIN GAR2-LIKE PROTEIN"/>
    <property type="match status" value="1"/>
</dbReference>
<dbReference type="AlphaFoldDB" id="A0AAN9M3W0"/>
<dbReference type="GO" id="GO:0009786">
    <property type="term" value="P:regulation of asymmetric cell division"/>
    <property type="evidence" value="ECO:0007669"/>
    <property type="project" value="InterPro"/>
</dbReference>
<name>A0AAN9M3W0_PHACN</name>
<organism evidence="2 3">
    <name type="scientific">Phaseolus coccineus</name>
    <name type="common">Scarlet runner bean</name>
    <name type="synonym">Phaseolus multiflorus</name>
    <dbReference type="NCBI Taxonomy" id="3886"/>
    <lineage>
        <taxon>Eukaryota</taxon>
        <taxon>Viridiplantae</taxon>
        <taxon>Streptophyta</taxon>
        <taxon>Embryophyta</taxon>
        <taxon>Tracheophyta</taxon>
        <taxon>Spermatophyta</taxon>
        <taxon>Magnoliopsida</taxon>
        <taxon>eudicotyledons</taxon>
        <taxon>Gunneridae</taxon>
        <taxon>Pentapetalae</taxon>
        <taxon>rosids</taxon>
        <taxon>fabids</taxon>
        <taxon>Fabales</taxon>
        <taxon>Fabaceae</taxon>
        <taxon>Papilionoideae</taxon>
        <taxon>50 kb inversion clade</taxon>
        <taxon>NPAAA clade</taxon>
        <taxon>indigoferoid/millettioid clade</taxon>
        <taxon>Phaseoleae</taxon>
        <taxon>Phaseolus</taxon>
    </lineage>
</organism>
<dbReference type="InterPro" id="IPR040378">
    <property type="entry name" value="BASL"/>
</dbReference>